<gene>
    <name evidence="4" type="ORF">NX782_05955</name>
</gene>
<reference evidence="4 5" key="1">
    <citation type="submission" date="2022-08" db="EMBL/GenBank/DDBJ databases">
        <title>Reclassification of Massilia species as members of the genera Telluria, Duganella, Pseudoduganella, Mokoshia gen. nov. and Zemynaea gen. nov. using orthogonal and non-orthogonal genome-based approaches.</title>
        <authorList>
            <person name="Bowman J.P."/>
        </authorList>
    </citation>
    <scope>NUCLEOTIDE SEQUENCE [LARGE SCALE GENOMIC DNA]</scope>
    <source>
        <strain evidence="4 5">LMG 28164</strain>
    </source>
</reference>
<feature type="compositionally biased region" description="Low complexity" evidence="1">
    <location>
        <begin position="192"/>
        <end position="201"/>
    </location>
</feature>
<organism evidence="4 5">
    <name type="scientific">Massilia norwichensis</name>
    <dbReference type="NCBI Taxonomy" id="1442366"/>
    <lineage>
        <taxon>Bacteria</taxon>
        <taxon>Pseudomonadati</taxon>
        <taxon>Pseudomonadota</taxon>
        <taxon>Betaproteobacteria</taxon>
        <taxon>Burkholderiales</taxon>
        <taxon>Oxalobacteraceae</taxon>
        <taxon>Telluria group</taxon>
        <taxon>Massilia</taxon>
    </lineage>
</organism>
<keyword evidence="2" id="KW-0472">Membrane</keyword>
<name>A0ABT2A3G4_9BURK</name>
<evidence type="ECO:0000313" key="5">
    <source>
        <dbReference type="Proteomes" id="UP001205560"/>
    </source>
</evidence>
<feature type="compositionally biased region" description="Low complexity" evidence="1">
    <location>
        <begin position="128"/>
        <end position="142"/>
    </location>
</feature>
<evidence type="ECO:0000256" key="1">
    <source>
        <dbReference type="SAM" id="MobiDB-lite"/>
    </source>
</evidence>
<keyword evidence="5" id="KW-1185">Reference proteome</keyword>
<sequence length="278" mass="27883">MSYILEALKKAQAERQLGNAPTIHAPQPVPAAEPGAAASRRPLLIGLGAGALVVLLGGLFAWQRTPAPAGVPAAVPAASGQPTAALRDAGGATGQPLAAVPATSSQPAAAPVLPVQSAAPTVPTQVPAQASATPSAAAGAASNTLEVSAPPAPPAPPLRPAHVAEAPTRSAAPVAVARAGESAAPARPPVATPAQAPAASPEDSLPYLAQLPDATQREVPRVAFGGYMYSANPADRLLLVDKTLRHEGEEVAPGLVLEKLLPKAAVMNYRGLRYRVPY</sequence>
<dbReference type="Pfam" id="PF16537">
    <property type="entry name" value="T2SSB"/>
    <property type="match status" value="1"/>
</dbReference>
<proteinExistence type="predicted"/>
<evidence type="ECO:0000256" key="2">
    <source>
        <dbReference type="SAM" id="Phobius"/>
    </source>
</evidence>
<feature type="transmembrane region" description="Helical" evidence="2">
    <location>
        <begin position="43"/>
        <end position="62"/>
    </location>
</feature>
<evidence type="ECO:0000259" key="3">
    <source>
        <dbReference type="Pfam" id="PF16537"/>
    </source>
</evidence>
<dbReference type="RefSeq" id="WP_258844508.1">
    <property type="nucleotide sequence ID" value="NZ_JANUGX010000005.1"/>
</dbReference>
<dbReference type="InterPro" id="IPR032389">
    <property type="entry name" value="GspB_C"/>
</dbReference>
<accession>A0ABT2A3G4</accession>
<feature type="region of interest" description="Disordered" evidence="1">
    <location>
        <begin position="124"/>
        <end position="205"/>
    </location>
</feature>
<keyword evidence="2" id="KW-0812">Transmembrane</keyword>
<comment type="caution">
    <text evidence="4">The sequence shown here is derived from an EMBL/GenBank/DDBJ whole genome shotgun (WGS) entry which is preliminary data.</text>
</comment>
<dbReference type="Proteomes" id="UP001205560">
    <property type="component" value="Unassembled WGS sequence"/>
</dbReference>
<evidence type="ECO:0000313" key="4">
    <source>
        <dbReference type="EMBL" id="MCS0588743.1"/>
    </source>
</evidence>
<keyword evidence="2" id="KW-1133">Transmembrane helix</keyword>
<feature type="compositionally biased region" description="Pro residues" evidence="1">
    <location>
        <begin position="150"/>
        <end position="159"/>
    </location>
</feature>
<protein>
    <submittedName>
        <fullName evidence="4">General secretion pathway protein GspB</fullName>
    </submittedName>
</protein>
<dbReference type="EMBL" id="JANUGX010000005">
    <property type="protein sequence ID" value="MCS0588743.1"/>
    <property type="molecule type" value="Genomic_DNA"/>
</dbReference>
<feature type="domain" description="Type II secretion system protein GspB C-terminal" evidence="3">
    <location>
        <begin position="219"/>
        <end position="277"/>
    </location>
</feature>